<dbReference type="InterPro" id="IPR013083">
    <property type="entry name" value="Znf_RING/FYVE/PHD"/>
</dbReference>
<organism evidence="2 3">
    <name type="scientific">Rhodnius prolixus</name>
    <name type="common">Triatomid bug</name>
    <dbReference type="NCBI Taxonomy" id="13249"/>
    <lineage>
        <taxon>Eukaryota</taxon>
        <taxon>Metazoa</taxon>
        <taxon>Ecdysozoa</taxon>
        <taxon>Arthropoda</taxon>
        <taxon>Hexapoda</taxon>
        <taxon>Insecta</taxon>
        <taxon>Pterygota</taxon>
        <taxon>Neoptera</taxon>
        <taxon>Paraneoptera</taxon>
        <taxon>Hemiptera</taxon>
        <taxon>Heteroptera</taxon>
        <taxon>Panheteroptera</taxon>
        <taxon>Cimicomorpha</taxon>
        <taxon>Reduviidae</taxon>
        <taxon>Triatominae</taxon>
        <taxon>Rhodnius</taxon>
    </lineage>
</organism>
<feature type="domain" description="PHF7/G2E3-like PHD zinc finger" evidence="1">
    <location>
        <begin position="50"/>
        <end position="111"/>
    </location>
</feature>
<dbReference type="eggNOG" id="KOG1084">
    <property type="taxonomic scope" value="Eukaryota"/>
</dbReference>
<keyword evidence="3" id="KW-1185">Reference proteome</keyword>
<dbReference type="Gene3D" id="3.30.40.10">
    <property type="entry name" value="Zinc/RING finger domain, C3HC4 (zinc finger)"/>
    <property type="match status" value="1"/>
</dbReference>
<protein>
    <recommendedName>
        <fullName evidence="1">PHF7/G2E3-like PHD zinc finger domain-containing protein</fullName>
    </recommendedName>
</protein>
<evidence type="ECO:0000259" key="1">
    <source>
        <dbReference type="Pfam" id="PF26054"/>
    </source>
</evidence>
<dbReference type="PANTHER" id="PTHR12420:SF42">
    <property type="entry name" value="G2_M PHASE-SPECIFIC E3 UBIQUITIN-PROTEIN LIGASE"/>
    <property type="match status" value="1"/>
</dbReference>
<dbReference type="EnsemblMetazoa" id="RPRC002391-RA">
    <property type="protein sequence ID" value="RPRC002391-PA"/>
    <property type="gene ID" value="RPRC002391"/>
</dbReference>
<reference evidence="2" key="1">
    <citation type="submission" date="2015-05" db="UniProtKB">
        <authorList>
            <consortium name="EnsemblMetazoa"/>
        </authorList>
    </citation>
    <scope>IDENTIFICATION</scope>
</reference>
<dbReference type="Pfam" id="PF26054">
    <property type="entry name" value="PHD_G2E3"/>
    <property type="match status" value="1"/>
</dbReference>
<dbReference type="VEuPathDB" id="VectorBase:RPRC002391"/>
<sequence length="115" mass="13266">MAYTAGYYFKCPFCANIKKFNKYVRESGIYIPEQEASWEREPRAFSDYRVQLKCIAEPCICPKGSQYCRNSSKWNLKSCNSCGGNAIHFGCFKKLRQTSAHTIYWQCPDCTPSSE</sequence>
<evidence type="ECO:0000313" key="2">
    <source>
        <dbReference type="EnsemblMetazoa" id="RPRC002391-PA"/>
    </source>
</evidence>
<proteinExistence type="predicted"/>
<dbReference type="EMBL" id="ACPB03023558">
    <property type="status" value="NOT_ANNOTATED_CDS"/>
    <property type="molecule type" value="Genomic_DNA"/>
</dbReference>
<accession>T1HEB9</accession>
<dbReference type="InParanoid" id="T1HEB9"/>
<dbReference type="SUPFAM" id="SSF57903">
    <property type="entry name" value="FYVE/PHD zinc finger"/>
    <property type="match status" value="1"/>
</dbReference>
<dbReference type="GO" id="GO:0005634">
    <property type="term" value="C:nucleus"/>
    <property type="evidence" value="ECO:0007669"/>
    <property type="project" value="TreeGrafter"/>
</dbReference>
<dbReference type="HOGENOM" id="CLU_2115034_0_0_1"/>
<dbReference type="PANTHER" id="PTHR12420">
    <property type="entry name" value="PHD FINGER PROTEIN"/>
    <property type="match status" value="1"/>
</dbReference>
<dbReference type="STRING" id="13249.T1HEB9"/>
<dbReference type="InterPro" id="IPR051188">
    <property type="entry name" value="PHD-type_Zinc_Finger"/>
</dbReference>
<dbReference type="Proteomes" id="UP000015103">
    <property type="component" value="Unassembled WGS sequence"/>
</dbReference>
<dbReference type="AlphaFoldDB" id="T1HEB9"/>
<dbReference type="InterPro" id="IPR011011">
    <property type="entry name" value="Znf_FYVE_PHD"/>
</dbReference>
<dbReference type="InterPro" id="IPR059102">
    <property type="entry name" value="PHD_PHF7/G2E3-like"/>
</dbReference>
<name>T1HEB9_RHOPR</name>
<evidence type="ECO:0000313" key="3">
    <source>
        <dbReference type="Proteomes" id="UP000015103"/>
    </source>
</evidence>